<sequence length="172" mass="18504">MDAPARPIHIAQGEFVVGADERPISTILGSCIATCLFDEDARIGGMNHFLLPEGRGDAIQAASFGVNAMELLINALIKRGAHRPNLRAKVFGGARMIAGLSDIGQKNVDFVLDFLDREGIACISRSLGGTQARRIEFWPTTGRVRQRLLGEAAVIQRPPPARAGNGVELFTD</sequence>
<evidence type="ECO:0000256" key="3">
    <source>
        <dbReference type="HAMAP-Rule" id="MF_01440"/>
    </source>
</evidence>
<dbReference type="EMBL" id="RCHI01000019">
    <property type="protein sequence ID" value="RLL62858.1"/>
    <property type="molecule type" value="Genomic_DNA"/>
</dbReference>
<dbReference type="RefSeq" id="WP_121534703.1">
    <property type="nucleotide sequence ID" value="NZ_RCHI01000019.1"/>
</dbReference>
<dbReference type="GO" id="GO:0050568">
    <property type="term" value="F:protein-glutamine glutaminase activity"/>
    <property type="evidence" value="ECO:0007669"/>
    <property type="project" value="UniProtKB-UniRule"/>
</dbReference>
<organism evidence="4 5">
    <name type="scientific">Paenirhodobacter hankyongi</name>
    <dbReference type="NCBI Taxonomy" id="2294033"/>
    <lineage>
        <taxon>Bacteria</taxon>
        <taxon>Pseudomonadati</taxon>
        <taxon>Pseudomonadota</taxon>
        <taxon>Alphaproteobacteria</taxon>
        <taxon>Rhodobacterales</taxon>
        <taxon>Rhodobacter group</taxon>
        <taxon>Paenirhodobacter</taxon>
    </lineage>
</organism>
<dbReference type="InterPro" id="IPR005659">
    <property type="entry name" value="Chemorcpt_Glu_NH3ase_CheD"/>
</dbReference>
<evidence type="ECO:0000313" key="5">
    <source>
        <dbReference type="Proteomes" id="UP000279673"/>
    </source>
</evidence>
<evidence type="ECO:0000313" key="4">
    <source>
        <dbReference type="EMBL" id="RLL62858.1"/>
    </source>
</evidence>
<dbReference type="InterPro" id="IPR038592">
    <property type="entry name" value="CheD-like_sf"/>
</dbReference>
<dbReference type="Pfam" id="PF03975">
    <property type="entry name" value="CheD"/>
    <property type="match status" value="1"/>
</dbReference>
<dbReference type="AlphaFoldDB" id="A0A421BKI3"/>
<keyword evidence="5" id="KW-1185">Reference proteome</keyword>
<evidence type="ECO:0000256" key="2">
    <source>
        <dbReference type="ARBA" id="ARBA00022801"/>
    </source>
</evidence>
<comment type="caution">
    <text evidence="4">The sequence shown here is derived from an EMBL/GenBank/DDBJ whole genome shotgun (WGS) entry which is preliminary data.</text>
</comment>
<comment type="similarity">
    <text evidence="3">Belongs to the CheD family.</text>
</comment>
<gene>
    <name evidence="3" type="primary">cheD</name>
    <name evidence="4" type="ORF">DYS74_16140</name>
</gene>
<dbReference type="GO" id="GO:0006935">
    <property type="term" value="P:chemotaxis"/>
    <property type="evidence" value="ECO:0007669"/>
    <property type="project" value="UniProtKB-UniRule"/>
</dbReference>
<reference evidence="4 5" key="1">
    <citation type="submission" date="2018-10" db="EMBL/GenBank/DDBJ databases">
        <title>Rhodobacter sp . BO-81.</title>
        <authorList>
            <person name="Im W.T."/>
        </authorList>
    </citation>
    <scope>NUCLEOTIDE SEQUENCE [LARGE SCALE GENOMIC DNA]</scope>
    <source>
        <strain evidence="4 5">BO-81</strain>
    </source>
</reference>
<keyword evidence="1 3" id="KW-0145">Chemotaxis</keyword>
<comment type="function">
    <text evidence="3">Probably deamidates glutamine residues to glutamate on methyl-accepting chemotaxis receptors (MCPs), playing an important role in chemotaxis.</text>
</comment>
<dbReference type="PANTHER" id="PTHR35147">
    <property type="entry name" value="CHEMORECEPTOR GLUTAMINE DEAMIDASE CHED-RELATED"/>
    <property type="match status" value="1"/>
</dbReference>
<name>A0A421BKI3_9RHOB</name>
<dbReference type="PANTHER" id="PTHR35147:SF2">
    <property type="entry name" value="CHEMORECEPTOR GLUTAMINE DEAMIDASE CHED-RELATED"/>
    <property type="match status" value="1"/>
</dbReference>
<dbReference type="EC" id="3.5.1.44" evidence="3"/>
<proteinExistence type="inferred from homology"/>
<dbReference type="Gene3D" id="3.30.1330.200">
    <property type="match status" value="1"/>
</dbReference>
<protein>
    <recommendedName>
        <fullName evidence="3">Probable chemoreceptor glutamine deamidase CheD</fullName>
        <ecNumber evidence="3">3.5.1.44</ecNumber>
    </recommendedName>
</protein>
<dbReference type="CDD" id="cd16352">
    <property type="entry name" value="CheD"/>
    <property type="match status" value="1"/>
</dbReference>
<comment type="catalytic activity">
    <reaction evidence="3">
        <text>L-glutaminyl-[protein] + H2O = L-glutamyl-[protein] + NH4(+)</text>
        <dbReference type="Rhea" id="RHEA:16441"/>
        <dbReference type="Rhea" id="RHEA-COMP:10207"/>
        <dbReference type="Rhea" id="RHEA-COMP:10208"/>
        <dbReference type="ChEBI" id="CHEBI:15377"/>
        <dbReference type="ChEBI" id="CHEBI:28938"/>
        <dbReference type="ChEBI" id="CHEBI:29973"/>
        <dbReference type="ChEBI" id="CHEBI:30011"/>
        <dbReference type="EC" id="3.5.1.44"/>
    </reaction>
</comment>
<evidence type="ECO:0000256" key="1">
    <source>
        <dbReference type="ARBA" id="ARBA00022500"/>
    </source>
</evidence>
<keyword evidence="2 3" id="KW-0378">Hydrolase</keyword>
<dbReference type="Proteomes" id="UP000279673">
    <property type="component" value="Unassembled WGS sequence"/>
</dbReference>
<dbReference type="HAMAP" id="MF_01440">
    <property type="entry name" value="CheD"/>
    <property type="match status" value="1"/>
</dbReference>
<accession>A0A421BKI3</accession>
<dbReference type="SUPFAM" id="SSF64438">
    <property type="entry name" value="CNF1/YfiH-like putative cysteine hydrolases"/>
    <property type="match status" value="1"/>
</dbReference>
<dbReference type="InterPro" id="IPR011324">
    <property type="entry name" value="Cytotoxic_necrot_fac-like_cat"/>
</dbReference>